<gene>
    <name evidence="1" type="ORF">SDC9_190742</name>
</gene>
<proteinExistence type="predicted"/>
<sequence length="113" mass="12683">MLCRDACDRLGPCERSTFTVGIEICFAPGWQTIQALLSFPFGSRILRVHIQAIGASVNLRGAHFDQVQQRTVQSLKVVDAFFQPKHGGVNRRAEFQCDTFFHSFLSPVRLTKG</sequence>
<organism evidence="1">
    <name type="scientific">bioreactor metagenome</name>
    <dbReference type="NCBI Taxonomy" id="1076179"/>
    <lineage>
        <taxon>unclassified sequences</taxon>
        <taxon>metagenomes</taxon>
        <taxon>ecological metagenomes</taxon>
    </lineage>
</organism>
<evidence type="ECO:0000313" key="1">
    <source>
        <dbReference type="EMBL" id="MPN43183.1"/>
    </source>
</evidence>
<dbReference type="EMBL" id="VSSQ01101426">
    <property type="protein sequence ID" value="MPN43183.1"/>
    <property type="molecule type" value="Genomic_DNA"/>
</dbReference>
<protein>
    <submittedName>
        <fullName evidence="1">Uncharacterized protein</fullName>
    </submittedName>
</protein>
<comment type="caution">
    <text evidence="1">The sequence shown here is derived from an EMBL/GenBank/DDBJ whole genome shotgun (WGS) entry which is preliminary data.</text>
</comment>
<name>A0A645I6V6_9ZZZZ</name>
<accession>A0A645I6V6</accession>
<dbReference type="AlphaFoldDB" id="A0A645I6V6"/>
<reference evidence="1" key="1">
    <citation type="submission" date="2019-08" db="EMBL/GenBank/DDBJ databases">
        <authorList>
            <person name="Kucharzyk K."/>
            <person name="Murdoch R.W."/>
            <person name="Higgins S."/>
            <person name="Loffler F."/>
        </authorList>
    </citation>
    <scope>NUCLEOTIDE SEQUENCE</scope>
</reference>